<dbReference type="AlphaFoldDB" id="A0A5B7IJI9"/>
<keyword evidence="3" id="KW-1185">Reference proteome</keyword>
<comment type="caution">
    <text evidence="2">The sequence shown here is derived from an EMBL/GenBank/DDBJ whole genome shotgun (WGS) entry which is preliminary data.</text>
</comment>
<evidence type="ECO:0000313" key="2">
    <source>
        <dbReference type="EMBL" id="MPC84680.1"/>
    </source>
</evidence>
<feature type="transmembrane region" description="Helical" evidence="1">
    <location>
        <begin position="41"/>
        <end position="62"/>
    </location>
</feature>
<organism evidence="2 3">
    <name type="scientific">Portunus trituberculatus</name>
    <name type="common">Swimming crab</name>
    <name type="synonym">Neptunus trituberculatus</name>
    <dbReference type="NCBI Taxonomy" id="210409"/>
    <lineage>
        <taxon>Eukaryota</taxon>
        <taxon>Metazoa</taxon>
        <taxon>Ecdysozoa</taxon>
        <taxon>Arthropoda</taxon>
        <taxon>Crustacea</taxon>
        <taxon>Multicrustacea</taxon>
        <taxon>Malacostraca</taxon>
        <taxon>Eumalacostraca</taxon>
        <taxon>Eucarida</taxon>
        <taxon>Decapoda</taxon>
        <taxon>Pleocyemata</taxon>
        <taxon>Brachyura</taxon>
        <taxon>Eubrachyura</taxon>
        <taxon>Portunoidea</taxon>
        <taxon>Portunidae</taxon>
        <taxon>Portuninae</taxon>
        <taxon>Portunus</taxon>
    </lineage>
</organism>
<proteinExistence type="predicted"/>
<gene>
    <name evidence="2" type="ORF">E2C01_079425</name>
</gene>
<sequence>MQSCVRDKEPLGDRKAVFGGLVVRPDGISKRGTTGGQIPPLIMSLLRVIMIDHFTLLLYILAY</sequence>
<evidence type="ECO:0000313" key="3">
    <source>
        <dbReference type="Proteomes" id="UP000324222"/>
    </source>
</evidence>
<dbReference type="Proteomes" id="UP000324222">
    <property type="component" value="Unassembled WGS sequence"/>
</dbReference>
<protein>
    <submittedName>
        <fullName evidence="2">Uncharacterized protein</fullName>
    </submittedName>
</protein>
<name>A0A5B7IJI9_PORTR</name>
<dbReference type="EMBL" id="VSRR010066104">
    <property type="protein sequence ID" value="MPC84680.1"/>
    <property type="molecule type" value="Genomic_DNA"/>
</dbReference>
<evidence type="ECO:0000256" key="1">
    <source>
        <dbReference type="SAM" id="Phobius"/>
    </source>
</evidence>
<keyword evidence="1" id="KW-0472">Membrane</keyword>
<accession>A0A5B7IJI9</accession>
<keyword evidence="1" id="KW-0812">Transmembrane</keyword>
<keyword evidence="1" id="KW-1133">Transmembrane helix</keyword>
<reference evidence="2 3" key="1">
    <citation type="submission" date="2019-05" db="EMBL/GenBank/DDBJ databases">
        <title>Another draft genome of Portunus trituberculatus and its Hox gene families provides insights of decapod evolution.</title>
        <authorList>
            <person name="Jeong J.-H."/>
            <person name="Song I."/>
            <person name="Kim S."/>
            <person name="Choi T."/>
            <person name="Kim D."/>
            <person name="Ryu S."/>
            <person name="Kim W."/>
        </authorList>
    </citation>
    <scope>NUCLEOTIDE SEQUENCE [LARGE SCALE GENOMIC DNA]</scope>
    <source>
        <tissue evidence="2">Muscle</tissue>
    </source>
</reference>